<dbReference type="Pfam" id="PF22774">
    <property type="entry name" value="DNAJC11_beta-barrel"/>
    <property type="match status" value="1"/>
</dbReference>
<dbReference type="PANTHER" id="PTHR23355">
    <property type="entry name" value="RIBONUCLEASE"/>
    <property type="match status" value="1"/>
</dbReference>
<evidence type="ECO:0000313" key="2">
    <source>
        <dbReference type="EMBL" id="KAG1891849.1"/>
    </source>
</evidence>
<dbReference type="InterPro" id="IPR041505">
    <property type="entry name" value="Dis3_CSD2"/>
</dbReference>
<dbReference type="SMART" id="SM00271">
    <property type="entry name" value="DnaJ"/>
    <property type="match status" value="1"/>
</dbReference>
<dbReference type="GO" id="GO:0000932">
    <property type="term" value="C:P-body"/>
    <property type="evidence" value="ECO:0007669"/>
    <property type="project" value="TreeGrafter"/>
</dbReference>
<organism evidence="2 3">
    <name type="scientific">Suillus fuscotomentosus</name>
    <dbReference type="NCBI Taxonomy" id="1912939"/>
    <lineage>
        <taxon>Eukaryota</taxon>
        <taxon>Fungi</taxon>
        <taxon>Dikarya</taxon>
        <taxon>Basidiomycota</taxon>
        <taxon>Agaricomycotina</taxon>
        <taxon>Agaricomycetes</taxon>
        <taxon>Agaricomycetidae</taxon>
        <taxon>Boletales</taxon>
        <taxon>Suillineae</taxon>
        <taxon>Suillaceae</taxon>
        <taxon>Suillus</taxon>
    </lineage>
</organism>
<dbReference type="SMART" id="SM00955">
    <property type="entry name" value="RNB"/>
    <property type="match status" value="1"/>
</dbReference>
<dbReference type="Pfam" id="PF00773">
    <property type="entry name" value="RNB"/>
    <property type="match status" value="1"/>
</dbReference>
<evidence type="ECO:0000259" key="1">
    <source>
        <dbReference type="PROSITE" id="PS50076"/>
    </source>
</evidence>
<dbReference type="GO" id="GO:0000175">
    <property type="term" value="F:3'-5'-RNA exonuclease activity"/>
    <property type="evidence" value="ECO:0007669"/>
    <property type="project" value="TreeGrafter"/>
</dbReference>
<dbReference type="GeneID" id="64672080"/>
<dbReference type="Pfam" id="PF17849">
    <property type="entry name" value="OB_Dis3"/>
    <property type="match status" value="1"/>
</dbReference>
<protein>
    <recommendedName>
        <fullName evidence="1">J domain-containing protein</fullName>
    </recommendedName>
</protein>
<dbReference type="EMBL" id="JABBWK010000119">
    <property type="protein sequence ID" value="KAG1891849.1"/>
    <property type="molecule type" value="Genomic_DNA"/>
</dbReference>
<accession>A0AAD4DS41</accession>
<dbReference type="RefSeq" id="XP_041218325.1">
    <property type="nucleotide sequence ID" value="XM_041377782.1"/>
</dbReference>
<dbReference type="PRINTS" id="PR00625">
    <property type="entry name" value="JDOMAIN"/>
</dbReference>
<evidence type="ECO:0000313" key="3">
    <source>
        <dbReference type="Proteomes" id="UP001195769"/>
    </source>
</evidence>
<dbReference type="SUPFAM" id="SSF50249">
    <property type="entry name" value="Nucleic acid-binding proteins"/>
    <property type="match status" value="1"/>
</dbReference>
<dbReference type="InterPro" id="IPR050180">
    <property type="entry name" value="RNR_Ribonuclease"/>
</dbReference>
<dbReference type="AlphaFoldDB" id="A0AAD4DS41"/>
<dbReference type="CDD" id="cd06257">
    <property type="entry name" value="DnaJ"/>
    <property type="match status" value="1"/>
</dbReference>
<dbReference type="InterPro" id="IPR036869">
    <property type="entry name" value="J_dom_sf"/>
</dbReference>
<comment type="caution">
    <text evidence="2">The sequence shown here is derived from an EMBL/GenBank/DDBJ whole genome shotgun (WGS) entry which is preliminary data.</text>
</comment>
<dbReference type="PROSITE" id="PS50076">
    <property type="entry name" value="DNAJ_2"/>
    <property type="match status" value="1"/>
</dbReference>
<dbReference type="PANTHER" id="PTHR23355:SF9">
    <property type="entry name" value="DIS3-LIKE EXONUCLEASE 2"/>
    <property type="match status" value="1"/>
</dbReference>
<proteinExistence type="predicted"/>
<dbReference type="Proteomes" id="UP001195769">
    <property type="component" value="Unassembled WGS sequence"/>
</dbReference>
<reference evidence="2" key="1">
    <citation type="journal article" date="2020" name="New Phytol.">
        <title>Comparative genomics reveals dynamic genome evolution in host specialist ectomycorrhizal fungi.</title>
        <authorList>
            <person name="Lofgren L.A."/>
            <person name="Nguyen N.H."/>
            <person name="Vilgalys R."/>
            <person name="Ruytinx J."/>
            <person name="Liao H.L."/>
            <person name="Branco S."/>
            <person name="Kuo A."/>
            <person name="LaButti K."/>
            <person name="Lipzen A."/>
            <person name="Andreopoulos W."/>
            <person name="Pangilinan J."/>
            <person name="Riley R."/>
            <person name="Hundley H."/>
            <person name="Na H."/>
            <person name="Barry K."/>
            <person name="Grigoriev I.V."/>
            <person name="Stajich J.E."/>
            <person name="Kennedy P.G."/>
        </authorList>
    </citation>
    <scope>NUCLEOTIDE SEQUENCE</scope>
    <source>
        <strain evidence="2">FC203</strain>
    </source>
</reference>
<dbReference type="InterPro" id="IPR001900">
    <property type="entry name" value="RNase_II/R"/>
</dbReference>
<sequence>MLCNRVVVRELALTSAYQRGRRQIPSATNQLSFDERPHRKPEGDLTGITAEQIALQNHIEALQPSAAATSFVPAAARFEPGPLAANSRIGPKQAQARPKPITNRHGWKLSSLHPFGTLAEELGPIGDIEVETSALLKDCNFPTGEFSDGVLKCLLPTPWTCELTIPYTASQRGNLRLGRIFVKKRIFTIDPESGKDLDDALSIEANDDITYDVGVRHVAYVAYFVKPNAALDRDARKMATSAPEEARSLNPGVERLTSSAVFAMTKEGKIVNKWLGKTVIKSCVKLSYTDAQKAIDGHILGDLVVAPERSTLAIIHDLKVLNGLAKQLRAARTSVLNVPTTASANEIRERYRALSVIFRPDKQSGERTRDTAAVEFLEIQKAYEVSSDPLIRLDRYKVLNDKINLKFTSRLGPGPRNDLLSRNNLMGAIRHQFSPRLALEAAAHFLDPQLVVAKASYEDNDNTLNCRVHFIPAFWNLLPPASTVSFSRRLFRHASTTKAADQRVDGEQTENADANNIIEDVYMIRRSRDVLRVIIILFQLQLHTERANRLNIAVDVSSRGAHILPLLFGTTRMFLRTVKSNQFFRRYGPDIRPAKVASVLDAAFDVVVPEFGIEKRSMLTKCLTMDILSRLTENSDDEHLRKVKQNAEAHAVKMEVASRSAHDEKAIFHEDDQTPMKMRLIQDIKEPMTAPVIATADLTKSPPAIKGYGFCRSFFLRPLSFDKPNFMIERSTDASQPGYQKLPPPKGTNPRKRLVVGAGTHASVWDPHAIVKEAGSEDLATRLRRRRQLDSRVWQEDILFNCFKSQGEDTAIRSGPGSVQLNSDFYPNGLYHFFGNSPNLQRTHRDDRHDGLEYAENPFEERR</sequence>
<dbReference type="GO" id="GO:0003723">
    <property type="term" value="F:RNA binding"/>
    <property type="evidence" value="ECO:0007669"/>
    <property type="project" value="InterPro"/>
</dbReference>
<gene>
    <name evidence="2" type="ORF">F5891DRAFT_986476</name>
</gene>
<dbReference type="GO" id="GO:0006402">
    <property type="term" value="P:mRNA catabolic process"/>
    <property type="evidence" value="ECO:0007669"/>
    <property type="project" value="TreeGrafter"/>
</dbReference>
<keyword evidence="3" id="KW-1185">Reference proteome</keyword>
<feature type="domain" description="J" evidence="1">
    <location>
        <begin position="331"/>
        <end position="397"/>
    </location>
</feature>
<dbReference type="SUPFAM" id="SSF46565">
    <property type="entry name" value="Chaperone J-domain"/>
    <property type="match status" value="1"/>
</dbReference>
<name>A0AAD4DS41_9AGAM</name>
<dbReference type="InterPro" id="IPR012340">
    <property type="entry name" value="NA-bd_OB-fold"/>
</dbReference>
<dbReference type="Gene3D" id="1.10.287.110">
    <property type="entry name" value="DnaJ domain"/>
    <property type="match status" value="1"/>
</dbReference>
<dbReference type="InterPro" id="IPR055225">
    <property type="entry name" value="DNAJC11-like_beta-barrel"/>
</dbReference>
<dbReference type="InterPro" id="IPR001623">
    <property type="entry name" value="DnaJ_domain"/>
</dbReference>